<dbReference type="RefSeq" id="WP_142059520.1">
    <property type="nucleotide sequence ID" value="NZ_VFPA01000004.1"/>
</dbReference>
<dbReference type="Proteomes" id="UP000315677">
    <property type="component" value="Unassembled WGS sequence"/>
</dbReference>
<evidence type="ECO:0000313" key="3">
    <source>
        <dbReference type="Proteomes" id="UP000315677"/>
    </source>
</evidence>
<dbReference type="SUPFAM" id="SSF81301">
    <property type="entry name" value="Nucleotidyltransferase"/>
    <property type="match status" value="1"/>
</dbReference>
<evidence type="ECO:0000259" key="1">
    <source>
        <dbReference type="Pfam" id="PF18765"/>
    </source>
</evidence>
<evidence type="ECO:0000313" key="2">
    <source>
        <dbReference type="EMBL" id="TQM05948.1"/>
    </source>
</evidence>
<protein>
    <submittedName>
        <fullName evidence="2">Nucleotidyltransferase-like protein</fullName>
    </submittedName>
</protein>
<dbReference type="PANTHER" id="PTHR43852">
    <property type="entry name" value="NUCLEOTIDYLTRANSFERASE"/>
    <property type="match status" value="1"/>
</dbReference>
<dbReference type="InterPro" id="IPR052930">
    <property type="entry name" value="TA_antitoxin_MntA"/>
</dbReference>
<proteinExistence type="predicted"/>
<dbReference type="Gene3D" id="3.30.460.10">
    <property type="entry name" value="Beta Polymerase, domain 2"/>
    <property type="match status" value="1"/>
</dbReference>
<organism evidence="2 3">
    <name type="scientific">Pseudonocardia kunmingensis</name>
    <dbReference type="NCBI Taxonomy" id="630975"/>
    <lineage>
        <taxon>Bacteria</taxon>
        <taxon>Bacillati</taxon>
        <taxon>Actinomycetota</taxon>
        <taxon>Actinomycetes</taxon>
        <taxon>Pseudonocardiales</taxon>
        <taxon>Pseudonocardiaceae</taxon>
        <taxon>Pseudonocardia</taxon>
    </lineage>
</organism>
<dbReference type="CDD" id="cd05403">
    <property type="entry name" value="NT_KNTase_like"/>
    <property type="match status" value="1"/>
</dbReference>
<dbReference type="NCBIfam" id="NF047752">
    <property type="entry name" value="MntA_antitoxin"/>
    <property type="match status" value="1"/>
</dbReference>
<dbReference type="InterPro" id="IPR041633">
    <property type="entry name" value="Polbeta"/>
</dbReference>
<gene>
    <name evidence="2" type="ORF">FB558_6172</name>
</gene>
<accession>A0A543D9J2</accession>
<reference evidence="2 3" key="1">
    <citation type="submission" date="2019-06" db="EMBL/GenBank/DDBJ databases">
        <title>Sequencing the genomes of 1000 actinobacteria strains.</title>
        <authorList>
            <person name="Klenk H.-P."/>
        </authorList>
    </citation>
    <scope>NUCLEOTIDE SEQUENCE [LARGE SCALE GENOMIC DNA]</scope>
    <source>
        <strain evidence="2 3">DSM 45301</strain>
    </source>
</reference>
<dbReference type="OrthoDB" id="5176171at2"/>
<dbReference type="InterPro" id="IPR043519">
    <property type="entry name" value="NT_sf"/>
</dbReference>
<dbReference type="EMBL" id="VFPA01000004">
    <property type="protein sequence ID" value="TQM05948.1"/>
    <property type="molecule type" value="Genomic_DNA"/>
</dbReference>
<feature type="domain" description="Polymerase beta nucleotidyltransferase" evidence="1">
    <location>
        <begin position="20"/>
        <end position="95"/>
    </location>
</feature>
<dbReference type="AlphaFoldDB" id="A0A543D9J2"/>
<sequence>MTPEEIAARMREHPAMSGAQALVLHGSRARGDAAASSDWDFGVLADGPVDLAALAAALTRLLGTDAVDVVDLRRASALLRYRAARDGVVLVERRDDTFRDFALEAVRFWCDAGPVIRAAQDDVLAALG</sequence>
<keyword evidence="3" id="KW-1185">Reference proteome</keyword>
<comment type="caution">
    <text evidence="2">The sequence shown here is derived from an EMBL/GenBank/DDBJ whole genome shotgun (WGS) entry which is preliminary data.</text>
</comment>
<dbReference type="Pfam" id="PF18765">
    <property type="entry name" value="Polbeta"/>
    <property type="match status" value="1"/>
</dbReference>
<keyword evidence="2" id="KW-0808">Transferase</keyword>
<dbReference type="GO" id="GO:0016740">
    <property type="term" value="F:transferase activity"/>
    <property type="evidence" value="ECO:0007669"/>
    <property type="project" value="UniProtKB-KW"/>
</dbReference>
<name>A0A543D9J2_9PSEU</name>
<dbReference type="PANTHER" id="PTHR43852:SF2">
    <property type="entry name" value="PROTEIN ADENYLYLTRANSFERASE MNTA"/>
    <property type="match status" value="1"/>
</dbReference>